<reference evidence="3 4" key="1">
    <citation type="submission" date="2015-11" db="EMBL/GenBank/DDBJ databases">
        <title>Draft genome sequence of Agrobacterium sp. R89-1.</title>
        <authorList>
            <person name="Zahradnik J."/>
            <person name="Kyslikova E."/>
            <person name="Palyzova A."/>
            <person name="Kyslik P."/>
        </authorList>
    </citation>
    <scope>NUCLEOTIDE SEQUENCE [LARGE SCALE GENOMIC DNA]</scope>
    <source>
        <strain evidence="3 4">R89-1</strain>
    </source>
</reference>
<keyword evidence="1" id="KW-1133">Transmembrane helix</keyword>
<feature type="transmembrane region" description="Helical" evidence="1">
    <location>
        <begin position="12"/>
        <end position="32"/>
    </location>
</feature>
<feature type="transmembrane region" description="Helical" evidence="1">
    <location>
        <begin position="85"/>
        <end position="113"/>
    </location>
</feature>
<accession>A0A135P7K4</accession>
<comment type="caution">
    <text evidence="3">The sequence shown here is derived from an EMBL/GenBank/DDBJ whole genome shotgun (WGS) entry which is preliminary data.</text>
</comment>
<keyword evidence="1" id="KW-0812">Transmembrane</keyword>
<evidence type="ECO:0000313" key="4">
    <source>
        <dbReference type="Proteomes" id="UP000070498"/>
    </source>
</evidence>
<feature type="domain" description="DUF1468" evidence="2">
    <location>
        <begin position="16"/>
        <end position="149"/>
    </location>
</feature>
<feature type="transmembrane region" description="Helical" evidence="1">
    <location>
        <begin position="125"/>
        <end position="145"/>
    </location>
</feature>
<protein>
    <submittedName>
        <fullName evidence="3">Tripartite tricarboxylate transporter TctB</fullName>
    </submittedName>
</protein>
<dbReference type="Pfam" id="PF07331">
    <property type="entry name" value="TctB"/>
    <property type="match status" value="1"/>
</dbReference>
<evidence type="ECO:0000313" key="3">
    <source>
        <dbReference type="EMBL" id="KXG87338.1"/>
    </source>
</evidence>
<keyword evidence="1" id="KW-0472">Membrane</keyword>
<dbReference type="Proteomes" id="UP000070498">
    <property type="component" value="Unassembled WGS sequence"/>
</dbReference>
<gene>
    <name evidence="3" type="ORF">ATO67_20270</name>
</gene>
<dbReference type="EMBL" id="LNUW01000007">
    <property type="protein sequence ID" value="KXG87338.1"/>
    <property type="molecule type" value="Genomic_DNA"/>
</dbReference>
<dbReference type="STRING" id="2052828.ATO67_20270"/>
<dbReference type="RefSeq" id="WP_067653342.1">
    <property type="nucleotide sequence ID" value="NZ_KQ961036.1"/>
</dbReference>
<sequence>MSMKPTANNRDFPDILAGGVLIFLGALGLWAGRDLTYGSPAMMGPGFLPKSLCTIIALIGAVVLIKALSKPHEALDAINPKPLIILVVAIAGFAFAAERFGFVAATIWLLVVGSLADPESRWREILISTAVLTTLGALLFVYGLGVQMPIWPF</sequence>
<proteinExistence type="predicted"/>
<keyword evidence="4" id="KW-1185">Reference proteome</keyword>
<evidence type="ECO:0000256" key="1">
    <source>
        <dbReference type="SAM" id="Phobius"/>
    </source>
</evidence>
<name>A0A135P7K4_9HYPH</name>
<dbReference type="AlphaFoldDB" id="A0A135P7K4"/>
<feature type="transmembrane region" description="Helical" evidence="1">
    <location>
        <begin position="47"/>
        <end position="65"/>
    </location>
</feature>
<dbReference type="OrthoDB" id="5186924at2"/>
<evidence type="ECO:0000259" key="2">
    <source>
        <dbReference type="Pfam" id="PF07331"/>
    </source>
</evidence>
<organism evidence="3 4">
    <name type="scientific">Agrobacterium bohemicum</name>
    <dbReference type="NCBI Taxonomy" id="2052828"/>
    <lineage>
        <taxon>Bacteria</taxon>
        <taxon>Pseudomonadati</taxon>
        <taxon>Pseudomonadota</taxon>
        <taxon>Alphaproteobacteria</taxon>
        <taxon>Hyphomicrobiales</taxon>
        <taxon>Rhizobiaceae</taxon>
        <taxon>Rhizobium/Agrobacterium group</taxon>
        <taxon>Agrobacterium</taxon>
    </lineage>
</organism>
<dbReference type="InterPro" id="IPR009936">
    <property type="entry name" value="DUF1468"/>
</dbReference>